<evidence type="ECO:0000313" key="11">
    <source>
        <dbReference type="Proteomes" id="UP001595906"/>
    </source>
</evidence>
<dbReference type="PANTHER" id="PTHR11596:SF5">
    <property type="entry name" value="ALKALINE PHOSPHATASE"/>
    <property type="match status" value="1"/>
</dbReference>
<dbReference type="RefSeq" id="WP_379012772.1">
    <property type="nucleotide sequence ID" value="NZ_JBHSDC010000003.1"/>
</dbReference>
<keyword evidence="6" id="KW-0378">Hydrolase</keyword>
<name>A0ABV8PX64_9BACT</name>
<gene>
    <name evidence="10" type="ORF">ACFOW1_05605</name>
</gene>
<evidence type="ECO:0000256" key="5">
    <source>
        <dbReference type="ARBA" id="ARBA00022723"/>
    </source>
</evidence>
<sequence length="358" mass="38669">MKHIIITLAFTSTFLSAQSQDTTLNKHPKNIILMIGDGMGTAQIYAGLTANKGKLNLERCTVVGFHKNQPVGSYVTDSGAGATAFATGKKTYNTAIGVDATEVAQPTILEIANKHGLATGLVTTCNITDATPAAFIAHQRNRQMMEEIAADFLKTDIDVFIGGGKKYFANRKDGKNLLDSLKAKQYQVIDTFPDVVKVSSGKLAGFVAYEDPKRMLDGRGNQLVPCTQTALRILSKNTKGFFLMVEGSQIDWGGHSNNTDYVTSEMIDFDRAIGEVLDFVEKDGNTLLIITADHETGGMALIDGDMATGKVEAKFLTDHHTGVMIPVFAYGVGAAAFAGIYNNNNIFDKMLAAFQFKQ</sequence>
<dbReference type="PRINTS" id="PR00113">
    <property type="entry name" value="ALKPHPHTASE"/>
</dbReference>
<dbReference type="CDD" id="cd16012">
    <property type="entry name" value="ALP"/>
    <property type="match status" value="1"/>
</dbReference>
<keyword evidence="8" id="KW-0460">Magnesium</keyword>
<evidence type="ECO:0000256" key="3">
    <source>
        <dbReference type="ARBA" id="ARBA00005984"/>
    </source>
</evidence>
<evidence type="ECO:0000256" key="2">
    <source>
        <dbReference type="ARBA" id="ARBA00001947"/>
    </source>
</evidence>
<keyword evidence="4" id="KW-0597">Phosphoprotein</keyword>
<dbReference type="SMART" id="SM00098">
    <property type="entry name" value="alkPPc"/>
    <property type="match status" value="1"/>
</dbReference>
<protein>
    <submittedName>
        <fullName evidence="10">Alkaline phosphatase</fullName>
    </submittedName>
</protein>
<reference evidence="11" key="1">
    <citation type="journal article" date="2019" name="Int. J. Syst. Evol. Microbiol.">
        <title>The Global Catalogue of Microorganisms (GCM) 10K type strain sequencing project: providing services to taxonomists for standard genome sequencing and annotation.</title>
        <authorList>
            <consortium name="The Broad Institute Genomics Platform"/>
            <consortium name="The Broad Institute Genome Sequencing Center for Infectious Disease"/>
            <person name="Wu L."/>
            <person name="Ma J."/>
        </authorList>
    </citation>
    <scope>NUCLEOTIDE SEQUENCE [LARGE SCALE GENOMIC DNA]</scope>
    <source>
        <strain evidence="11">CECT 8010</strain>
    </source>
</reference>
<keyword evidence="5" id="KW-0479">Metal-binding</keyword>
<dbReference type="InterPro" id="IPR017850">
    <property type="entry name" value="Alkaline_phosphatase_core_sf"/>
</dbReference>
<keyword evidence="7" id="KW-0862">Zinc</keyword>
<evidence type="ECO:0000313" key="10">
    <source>
        <dbReference type="EMBL" id="MFC4231355.1"/>
    </source>
</evidence>
<comment type="cofactor">
    <cofactor evidence="1">
        <name>Mg(2+)</name>
        <dbReference type="ChEBI" id="CHEBI:18420"/>
    </cofactor>
</comment>
<dbReference type="PROSITE" id="PS00123">
    <property type="entry name" value="ALKALINE_PHOSPHATASE"/>
    <property type="match status" value="1"/>
</dbReference>
<dbReference type="InterPro" id="IPR018299">
    <property type="entry name" value="Alkaline_phosphatase_AS"/>
</dbReference>
<evidence type="ECO:0000256" key="6">
    <source>
        <dbReference type="ARBA" id="ARBA00022801"/>
    </source>
</evidence>
<keyword evidence="11" id="KW-1185">Reference proteome</keyword>
<evidence type="ECO:0000256" key="7">
    <source>
        <dbReference type="ARBA" id="ARBA00022833"/>
    </source>
</evidence>
<dbReference type="Gene3D" id="3.40.720.10">
    <property type="entry name" value="Alkaline Phosphatase, subunit A"/>
    <property type="match status" value="1"/>
</dbReference>
<evidence type="ECO:0000256" key="1">
    <source>
        <dbReference type="ARBA" id="ARBA00001946"/>
    </source>
</evidence>
<accession>A0ABV8PX64</accession>
<comment type="caution">
    <text evidence="10">The sequence shown here is derived from an EMBL/GenBank/DDBJ whole genome shotgun (WGS) entry which is preliminary data.</text>
</comment>
<comment type="similarity">
    <text evidence="3 9">Belongs to the alkaline phosphatase family.</text>
</comment>
<dbReference type="PANTHER" id="PTHR11596">
    <property type="entry name" value="ALKALINE PHOSPHATASE"/>
    <property type="match status" value="1"/>
</dbReference>
<dbReference type="InterPro" id="IPR001952">
    <property type="entry name" value="Alkaline_phosphatase"/>
</dbReference>
<evidence type="ECO:0000256" key="9">
    <source>
        <dbReference type="RuleBase" id="RU003946"/>
    </source>
</evidence>
<dbReference type="SUPFAM" id="SSF53649">
    <property type="entry name" value="Alkaline phosphatase-like"/>
    <property type="match status" value="1"/>
</dbReference>
<evidence type="ECO:0000256" key="8">
    <source>
        <dbReference type="ARBA" id="ARBA00022842"/>
    </source>
</evidence>
<dbReference type="Pfam" id="PF00245">
    <property type="entry name" value="Alk_phosphatase"/>
    <property type="match status" value="1"/>
</dbReference>
<comment type="cofactor">
    <cofactor evidence="2">
        <name>Zn(2+)</name>
        <dbReference type="ChEBI" id="CHEBI:29105"/>
    </cofactor>
</comment>
<dbReference type="EMBL" id="JBHSDC010000003">
    <property type="protein sequence ID" value="MFC4231355.1"/>
    <property type="molecule type" value="Genomic_DNA"/>
</dbReference>
<organism evidence="10 11">
    <name type="scientific">Parasediminibacterium paludis</name>
    <dbReference type="NCBI Taxonomy" id="908966"/>
    <lineage>
        <taxon>Bacteria</taxon>
        <taxon>Pseudomonadati</taxon>
        <taxon>Bacteroidota</taxon>
        <taxon>Chitinophagia</taxon>
        <taxon>Chitinophagales</taxon>
        <taxon>Chitinophagaceae</taxon>
        <taxon>Parasediminibacterium</taxon>
    </lineage>
</organism>
<proteinExistence type="inferred from homology"/>
<evidence type="ECO:0000256" key="4">
    <source>
        <dbReference type="ARBA" id="ARBA00022553"/>
    </source>
</evidence>
<dbReference type="Proteomes" id="UP001595906">
    <property type="component" value="Unassembled WGS sequence"/>
</dbReference>